<dbReference type="GO" id="GO:0019693">
    <property type="term" value="P:ribose phosphate metabolic process"/>
    <property type="evidence" value="ECO:0007669"/>
    <property type="project" value="TreeGrafter"/>
</dbReference>
<gene>
    <name evidence="3" type="ORF">GCM10011594_16190</name>
</gene>
<proteinExistence type="predicted"/>
<dbReference type="AlphaFoldDB" id="A0A917SUV8"/>
<evidence type="ECO:0000313" key="3">
    <source>
        <dbReference type="EMBL" id="GGL97242.1"/>
    </source>
</evidence>
<dbReference type="InterPro" id="IPR000086">
    <property type="entry name" value="NUDIX_hydrolase_dom"/>
</dbReference>
<reference evidence="3" key="2">
    <citation type="submission" date="2020-09" db="EMBL/GenBank/DDBJ databases">
        <authorList>
            <person name="Sun Q."/>
            <person name="Zhou Y."/>
        </authorList>
    </citation>
    <scope>NUCLEOTIDE SEQUENCE</scope>
    <source>
        <strain evidence="3">CGMCC 4.7308</strain>
    </source>
</reference>
<comment type="caution">
    <text evidence="3">The sequence shown here is derived from an EMBL/GenBank/DDBJ whole genome shotgun (WGS) entry which is preliminary data.</text>
</comment>
<dbReference type="SUPFAM" id="SSF55811">
    <property type="entry name" value="Nudix"/>
    <property type="match status" value="1"/>
</dbReference>
<evidence type="ECO:0000256" key="1">
    <source>
        <dbReference type="ARBA" id="ARBA00022801"/>
    </source>
</evidence>
<dbReference type="GO" id="GO:0005829">
    <property type="term" value="C:cytosol"/>
    <property type="evidence" value="ECO:0007669"/>
    <property type="project" value="TreeGrafter"/>
</dbReference>
<feature type="domain" description="Nudix hydrolase" evidence="2">
    <location>
        <begin position="38"/>
        <end position="169"/>
    </location>
</feature>
<name>A0A917SUV8_9ACTN</name>
<organism evidence="3 4">
    <name type="scientific">Nakamurella endophytica</name>
    <dbReference type="NCBI Taxonomy" id="1748367"/>
    <lineage>
        <taxon>Bacteria</taxon>
        <taxon>Bacillati</taxon>
        <taxon>Actinomycetota</taxon>
        <taxon>Actinomycetes</taxon>
        <taxon>Nakamurellales</taxon>
        <taxon>Nakamurellaceae</taxon>
        <taxon>Nakamurella</taxon>
    </lineage>
</organism>
<evidence type="ECO:0000259" key="2">
    <source>
        <dbReference type="PROSITE" id="PS51462"/>
    </source>
</evidence>
<dbReference type="GO" id="GO:0016787">
    <property type="term" value="F:hydrolase activity"/>
    <property type="evidence" value="ECO:0007669"/>
    <property type="project" value="UniProtKB-KW"/>
</dbReference>
<dbReference type="Pfam" id="PF00293">
    <property type="entry name" value="NUDIX"/>
    <property type="match status" value="1"/>
</dbReference>
<sequence length="199" mass="21041">MAEAGVTASEVRYDGAVVRVREDTVERDGSTSHLEVVEHADSVAVLALDTDDRVLLIRHDRHPAGGELWELPAGLRDRAGEDPVDTARREPTEETGWAAARWSTVVDLRPSPGVSTETCRVYRATDLSRPGGAETGGDEAGMPQRWVPVDDAVAEVLDGRITSALAVAGLLALAVRRASGVADRPAAAPWPSTGTDTAS</sequence>
<accession>A0A917SUV8</accession>
<keyword evidence="4" id="KW-1185">Reference proteome</keyword>
<dbReference type="GO" id="GO:0006753">
    <property type="term" value="P:nucleoside phosphate metabolic process"/>
    <property type="evidence" value="ECO:0007669"/>
    <property type="project" value="TreeGrafter"/>
</dbReference>
<keyword evidence="1" id="KW-0378">Hydrolase</keyword>
<dbReference type="InterPro" id="IPR015797">
    <property type="entry name" value="NUDIX_hydrolase-like_dom_sf"/>
</dbReference>
<dbReference type="PANTHER" id="PTHR11839:SF31">
    <property type="entry name" value="ADP-RIBOSE PYROPHOSPHATASE"/>
    <property type="match status" value="1"/>
</dbReference>
<dbReference type="RefSeq" id="WP_188941031.1">
    <property type="nucleotide sequence ID" value="NZ_BMNA01000003.1"/>
</dbReference>
<dbReference type="Gene3D" id="3.90.79.10">
    <property type="entry name" value="Nucleoside Triphosphate Pyrophosphohydrolase"/>
    <property type="match status" value="1"/>
</dbReference>
<dbReference type="Proteomes" id="UP000655208">
    <property type="component" value="Unassembled WGS sequence"/>
</dbReference>
<reference evidence="3" key="1">
    <citation type="journal article" date="2014" name="Int. J. Syst. Evol. Microbiol.">
        <title>Complete genome sequence of Corynebacterium casei LMG S-19264T (=DSM 44701T), isolated from a smear-ripened cheese.</title>
        <authorList>
            <consortium name="US DOE Joint Genome Institute (JGI-PGF)"/>
            <person name="Walter F."/>
            <person name="Albersmeier A."/>
            <person name="Kalinowski J."/>
            <person name="Ruckert C."/>
        </authorList>
    </citation>
    <scope>NUCLEOTIDE SEQUENCE</scope>
    <source>
        <strain evidence="3">CGMCC 4.7308</strain>
    </source>
</reference>
<dbReference type="PANTHER" id="PTHR11839">
    <property type="entry name" value="UDP/ADP-SUGAR PYROPHOSPHATASE"/>
    <property type="match status" value="1"/>
</dbReference>
<protein>
    <submittedName>
        <fullName evidence="3">Hypothetical MutT/nudix family protein</fullName>
    </submittedName>
</protein>
<dbReference type="PROSITE" id="PS51462">
    <property type="entry name" value="NUDIX"/>
    <property type="match status" value="1"/>
</dbReference>
<evidence type="ECO:0000313" key="4">
    <source>
        <dbReference type="Proteomes" id="UP000655208"/>
    </source>
</evidence>
<dbReference type="EMBL" id="BMNA01000003">
    <property type="protein sequence ID" value="GGL97242.1"/>
    <property type="molecule type" value="Genomic_DNA"/>
</dbReference>